<keyword evidence="3 4" id="KW-0808">Transferase</keyword>
<dbReference type="EMBL" id="LYTK01000021">
    <property type="protein sequence ID" value="OBQ60971.1"/>
    <property type="molecule type" value="Genomic_DNA"/>
</dbReference>
<evidence type="ECO:0000256" key="1">
    <source>
        <dbReference type="ARBA" id="ARBA00007137"/>
    </source>
</evidence>
<comment type="caution">
    <text evidence="6">The sequence shown here is derived from an EMBL/GenBank/DDBJ whole genome shotgun (WGS) entry which is preliminary data.</text>
</comment>
<dbReference type="EC" id="2.1.1.-" evidence="4"/>
<sequence>MDKDATITTETSAPRTGGRAGRQGSRTAQQAPRRPYINRRIGTFNILDEEGLSLIEANADRLLKEIGMEFHDDPEILDLFRNAGADVQGTRVRFEPGMCRKIIRATAPSQFKQHARNPANTVMIGGDNTVLCPSWGPPFVHDLDRGRRYATIGDFRDLVKIHHMIPHLHHSGGVVCEPVDLPANKRHLDMLYTHIRHSDRAFMGAFIGSKRAQDAVDMAKIVFGEEFVANNAVLYNVANTNAPLVLDANMSGSLKVYARNNQPVACTPWTLAGAMSPCTVAGTLAQVLAEALACLSLVQLINPGAPCLMGSFASTISMQSGAPTFGTPEAGKMVLACGQLARRVGVPFHTVGSLSASKLPDAQAEQEATWGILMSMFAGANVINHATGWLEGGLVTGFEKTIIDADLCGKVASLFEGIDLSVNAQAMEAIEAVGPGSHFLGSAHTQSNFLSAFYRSSSSDNNSFEQWNEDGRLDAAQRANRQWKRLLDDYQDPGLDPAIDEALQAFIAGRKASEPDQAYF</sequence>
<dbReference type="AlphaFoldDB" id="A0A6M7TY44"/>
<proteinExistence type="inferred from homology"/>
<comment type="similarity">
    <text evidence="1 4">Belongs to the trimethylamine methyltransferase family.</text>
</comment>
<evidence type="ECO:0000256" key="5">
    <source>
        <dbReference type="SAM" id="MobiDB-lite"/>
    </source>
</evidence>
<dbReference type="GO" id="GO:0008168">
    <property type="term" value="F:methyltransferase activity"/>
    <property type="evidence" value="ECO:0007669"/>
    <property type="project" value="UniProtKB-KW"/>
</dbReference>
<evidence type="ECO:0000256" key="2">
    <source>
        <dbReference type="ARBA" id="ARBA00022603"/>
    </source>
</evidence>
<dbReference type="Pfam" id="PF06253">
    <property type="entry name" value="MTTB"/>
    <property type="match status" value="1"/>
</dbReference>
<protein>
    <recommendedName>
        <fullName evidence="4">Methyltransferase</fullName>
        <ecNumber evidence="4">2.1.1.-</ecNumber>
    </recommendedName>
</protein>
<feature type="compositionally biased region" description="Polar residues" evidence="5">
    <location>
        <begin position="1"/>
        <end position="14"/>
    </location>
</feature>
<dbReference type="RefSeq" id="WP_056566282.1">
    <property type="nucleotide sequence ID" value="NZ_CP033334.1"/>
</dbReference>
<keyword evidence="2 6" id="KW-0489">Methyltransferase</keyword>
<gene>
    <name evidence="6" type="ORF">A8145_24045</name>
</gene>
<dbReference type="Gene3D" id="3.20.20.480">
    <property type="entry name" value="Trimethylamine methyltransferase-like"/>
    <property type="match status" value="1"/>
</dbReference>
<dbReference type="InterPro" id="IPR010426">
    <property type="entry name" value="MTTB_MeTrfase"/>
</dbReference>
<organism evidence="6 7">
    <name type="scientific">Rhizobium loti</name>
    <name type="common">Mesorhizobium loti</name>
    <dbReference type="NCBI Taxonomy" id="381"/>
    <lineage>
        <taxon>Bacteria</taxon>
        <taxon>Pseudomonadati</taxon>
        <taxon>Pseudomonadota</taxon>
        <taxon>Alphaproteobacteria</taxon>
        <taxon>Hyphomicrobiales</taxon>
        <taxon>Phyllobacteriaceae</taxon>
        <taxon>Mesorhizobium</taxon>
    </lineage>
</organism>
<reference evidence="6 7" key="1">
    <citation type="submission" date="2016-05" db="EMBL/GenBank/DDBJ databases">
        <authorList>
            <person name="Ramsay J.P."/>
        </authorList>
    </citation>
    <scope>NUCLEOTIDE SEQUENCE [LARGE SCALE GENOMIC DNA]</scope>
    <source>
        <strain evidence="6 7">NZP2042</strain>
    </source>
</reference>
<dbReference type="GO" id="GO:0032259">
    <property type="term" value="P:methylation"/>
    <property type="evidence" value="ECO:0007669"/>
    <property type="project" value="UniProtKB-KW"/>
</dbReference>
<feature type="region of interest" description="Disordered" evidence="5">
    <location>
        <begin position="1"/>
        <end position="35"/>
    </location>
</feature>
<evidence type="ECO:0000313" key="6">
    <source>
        <dbReference type="EMBL" id="OBQ60971.1"/>
    </source>
</evidence>
<dbReference type="GO" id="GO:0015948">
    <property type="term" value="P:methanogenesis"/>
    <property type="evidence" value="ECO:0007669"/>
    <property type="project" value="UniProtKB-UniRule"/>
</dbReference>
<accession>A0A6M7TY44</accession>
<dbReference type="Proteomes" id="UP000093737">
    <property type="component" value="Unassembled WGS sequence"/>
</dbReference>
<dbReference type="InterPro" id="IPR038601">
    <property type="entry name" value="MttB-like_sf"/>
</dbReference>
<evidence type="ECO:0000256" key="4">
    <source>
        <dbReference type="PIRNR" id="PIRNR037567"/>
    </source>
</evidence>
<name>A0A6M7TY44_RHILI</name>
<evidence type="ECO:0000256" key="3">
    <source>
        <dbReference type="ARBA" id="ARBA00022679"/>
    </source>
</evidence>
<evidence type="ECO:0000313" key="7">
    <source>
        <dbReference type="Proteomes" id="UP000093737"/>
    </source>
</evidence>
<dbReference type="PIRSF" id="PIRSF037567">
    <property type="entry name" value="MTTB_MeTrfase"/>
    <property type="match status" value="1"/>
</dbReference>